<sequence length="454" mass="48845">MGSNRIRRVSAVALAAATALAAAACGSSGSGSGSGDAGGVVTISVNGLPPATQTVDRKNFEDDVKAFEASHPNIRIDAHEGLMDPKTFAAKLAGGQLEDVYYVYFTDPAGLIQRHQAADITPYLKDVPALADVKPELQRVFTGKDGKVYGLPTGNYSMGLVYNRELFTRAGLDPDKPPTTWDEVRTAAQRITALGDGTTGYADFSKNNQGGWHLTAWIYSLGGDVATQDGTGRWKAAVDSDASRKALQYLHDMRWTDNSMGSRQLLEIPDVQKAMGAGKLGMYLAGPDNIPTIVKQFERKYDEYGLAAMPGTATLGGGDGFMFNPKDTPAKIKAGLAWVQWKYLNPDRQEETDKKSAGSDIPIGLPQPDLFDGKSGEAVKAVHAKYANVPQQNYRPFVDRSAEVKVKVEPPNAQQIYTVLDGVMQAVLTKQDANVDDLLKDAQKKVDSILATAQ</sequence>
<proteinExistence type="predicted"/>
<dbReference type="PROSITE" id="PS51257">
    <property type="entry name" value="PROKAR_LIPOPROTEIN"/>
    <property type="match status" value="1"/>
</dbReference>
<dbReference type="PANTHER" id="PTHR43649:SF16">
    <property type="entry name" value="SUGAR-BINDING LIPOPROTEIN"/>
    <property type="match status" value="1"/>
</dbReference>
<comment type="caution">
    <text evidence="2">The sequence shown here is derived from an EMBL/GenBank/DDBJ whole genome shotgun (WGS) entry which is preliminary data.</text>
</comment>
<evidence type="ECO:0000313" key="3">
    <source>
        <dbReference type="Proteomes" id="UP000266906"/>
    </source>
</evidence>
<name>A0A3N4R8L5_9ACTN</name>
<feature type="chain" id="PRO_5038807987" evidence="1">
    <location>
        <begin position="25"/>
        <end position="454"/>
    </location>
</feature>
<dbReference type="Proteomes" id="UP000266906">
    <property type="component" value="Unassembled WGS sequence"/>
</dbReference>
<dbReference type="InterPro" id="IPR050490">
    <property type="entry name" value="Bact_solute-bd_prot1"/>
</dbReference>
<gene>
    <name evidence="2" type="ORF">EDD38_6679</name>
</gene>
<keyword evidence="1" id="KW-0732">Signal</keyword>
<dbReference type="SUPFAM" id="SSF53850">
    <property type="entry name" value="Periplasmic binding protein-like II"/>
    <property type="match status" value="1"/>
</dbReference>
<dbReference type="Gene3D" id="3.40.190.10">
    <property type="entry name" value="Periplasmic binding protein-like II"/>
    <property type="match status" value="1"/>
</dbReference>
<dbReference type="Pfam" id="PF01547">
    <property type="entry name" value="SBP_bac_1"/>
    <property type="match status" value="1"/>
</dbReference>
<dbReference type="InterPro" id="IPR006059">
    <property type="entry name" value="SBP"/>
</dbReference>
<keyword evidence="3" id="KW-1185">Reference proteome</keyword>
<dbReference type="EMBL" id="RKQG01000002">
    <property type="protein sequence ID" value="RPE29522.1"/>
    <property type="molecule type" value="Genomic_DNA"/>
</dbReference>
<accession>A0A3N4R8L5</accession>
<feature type="signal peptide" evidence="1">
    <location>
        <begin position="1"/>
        <end position="24"/>
    </location>
</feature>
<dbReference type="RefSeq" id="WP_208767106.1">
    <property type="nucleotide sequence ID" value="NZ_RKQG01000002.1"/>
</dbReference>
<dbReference type="PANTHER" id="PTHR43649">
    <property type="entry name" value="ARABINOSE-BINDING PROTEIN-RELATED"/>
    <property type="match status" value="1"/>
</dbReference>
<organism evidence="2 3">
    <name type="scientific">Kitasatospora cineracea</name>
    <dbReference type="NCBI Taxonomy" id="88074"/>
    <lineage>
        <taxon>Bacteria</taxon>
        <taxon>Bacillati</taxon>
        <taxon>Actinomycetota</taxon>
        <taxon>Actinomycetes</taxon>
        <taxon>Kitasatosporales</taxon>
        <taxon>Streptomycetaceae</taxon>
        <taxon>Kitasatospora</taxon>
    </lineage>
</organism>
<evidence type="ECO:0000256" key="1">
    <source>
        <dbReference type="SAM" id="SignalP"/>
    </source>
</evidence>
<reference evidence="2 3" key="1">
    <citation type="submission" date="2018-11" db="EMBL/GenBank/DDBJ databases">
        <title>Sequencing the genomes of 1000 actinobacteria strains.</title>
        <authorList>
            <person name="Klenk H.-P."/>
        </authorList>
    </citation>
    <scope>NUCLEOTIDE SEQUENCE [LARGE SCALE GENOMIC DNA]</scope>
    <source>
        <strain evidence="2 3">DSM 44781</strain>
    </source>
</reference>
<evidence type="ECO:0000313" key="2">
    <source>
        <dbReference type="EMBL" id="RPE29522.1"/>
    </source>
</evidence>
<dbReference type="AlphaFoldDB" id="A0A3N4R8L5"/>
<protein>
    <submittedName>
        <fullName evidence="2">Carbohydrate ABC transporter substrate-binding protein (CUT1 family)</fullName>
    </submittedName>
</protein>